<dbReference type="Pfam" id="PF09992">
    <property type="entry name" value="NAGPA"/>
    <property type="match status" value="1"/>
</dbReference>
<sequence>MSQPDLYPPPFLSVLCADMGGGSAPTADAPPSLLRTTSLSSSTIRSTIRAFPKSPDSPVLDIPSLDADLLYEHVTSSLHPTTLPKVAPCLTEALGGDAKQAALFARRFASVHALLEADVKERGLRQDGSLNPSAAYLICLTCRVAEMLLDPPDPDNASRVALRVRAACDFFYSHYCVLHHSLSNPSSTPRSFRELIDASEPRDLSPSLQTMAVSGLSNSLCGPIKVNVLRVHLPSSHLRCVDARPTSLSEHIASPTCAAAISGGFFLYSESPILPPSARTDPVGLLVSDGEIVNPPSFARASLVEGVNGSVTIAPVSMCGWRVTFADDITERTFCVTHHNGLLFDPELEAHPAPAAAFNRAYGLVSPPAFGRGKCVALVNSTIVAVSERREGLPIPLAGVVLVIPEVVLFDIADERVKVSWYAPYEKEKIRNAMAGGPMLVVEGKVMIDKDEEDFSKTAPPVTFSQDETFDTNLLPRMGIGVTADSQFLYAAAVDGRDVDTPGMTLKLLAEFLQALGCSQAMNLDGGSSKRMILGGTVVDNSTTEVKGAGGGGTLDKEKVRVLRTSILFEEKEKEKEAAAAKKQRQP</sequence>
<feature type="domain" description="Phosphodiester glycosidase" evidence="1">
    <location>
        <begin position="374"/>
        <end position="542"/>
    </location>
</feature>
<evidence type="ECO:0000313" key="3">
    <source>
        <dbReference type="Proteomes" id="UP001165060"/>
    </source>
</evidence>
<proteinExistence type="predicted"/>
<reference evidence="2 3" key="1">
    <citation type="journal article" date="2023" name="Commun. Biol.">
        <title>Genome analysis of Parmales, the sister group of diatoms, reveals the evolutionary specialization of diatoms from phago-mixotrophs to photoautotrophs.</title>
        <authorList>
            <person name="Ban H."/>
            <person name="Sato S."/>
            <person name="Yoshikawa S."/>
            <person name="Yamada K."/>
            <person name="Nakamura Y."/>
            <person name="Ichinomiya M."/>
            <person name="Sato N."/>
            <person name="Blanc-Mathieu R."/>
            <person name="Endo H."/>
            <person name="Kuwata A."/>
            <person name="Ogata H."/>
        </authorList>
    </citation>
    <scope>NUCLEOTIDE SEQUENCE [LARGE SCALE GENOMIC DNA]</scope>
</reference>
<keyword evidence="3" id="KW-1185">Reference proteome</keyword>
<dbReference type="PANTHER" id="PTHR40446:SF2">
    <property type="entry name" value="N-ACETYLGLUCOSAMINE-1-PHOSPHODIESTER ALPHA-N-ACETYLGLUCOSAMINIDASE"/>
    <property type="match status" value="1"/>
</dbReference>
<gene>
    <name evidence="2" type="ORF">TeGR_g1884</name>
</gene>
<dbReference type="InterPro" id="IPR018711">
    <property type="entry name" value="NAGPA"/>
</dbReference>
<protein>
    <recommendedName>
        <fullName evidence="1">Phosphodiester glycosidase domain-containing protein</fullName>
    </recommendedName>
</protein>
<comment type="caution">
    <text evidence="2">The sequence shown here is derived from an EMBL/GenBank/DDBJ whole genome shotgun (WGS) entry which is preliminary data.</text>
</comment>
<organism evidence="2 3">
    <name type="scientific">Tetraparma gracilis</name>
    <dbReference type="NCBI Taxonomy" id="2962635"/>
    <lineage>
        <taxon>Eukaryota</taxon>
        <taxon>Sar</taxon>
        <taxon>Stramenopiles</taxon>
        <taxon>Ochrophyta</taxon>
        <taxon>Bolidophyceae</taxon>
        <taxon>Parmales</taxon>
        <taxon>Triparmaceae</taxon>
        <taxon>Tetraparma</taxon>
    </lineage>
</organism>
<dbReference type="Proteomes" id="UP001165060">
    <property type="component" value="Unassembled WGS sequence"/>
</dbReference>
<dbReference type="PANTHER" id="PTHR40446">
    <property type="entry name" value="N-ACETYLGLUCOSAMINE-1-PHOSPHODIESTER ALPHA-N-ACETYLGLUCOSAMINIDASE"/>
    <property type="match status" value="1"/>
</dbReference>
<dbReference type="EMBL" id="BRYB01002736">
    <property type="protein sequence ID" value="GMI24707.1"/>
    <property type="molecule type" value="Genomic_DNA"/>
</dbReference>
<evidence type="ECO:0000259" key="1">
    <source>
        <dbReference type="Pfam" id="PF09992"/>
    </source>
</evidence>
<name>A0ABQ6MER5_9STRA</name>
<accession>A0ABQ6MER5</accession>
<evidence type="ECO:0000313" key="2">
    <source>
        <dbReference type="EMBL" id="GMI24707.1"/>
    </source>
</evidence>